<evidence type="ECO:0000256" key="1">
    <source>
        <dbReference type="SAM" id="Phobius"/>
    </source>
</evidence>
<dbReference type="EMBL" id="BARW01004359">
    <property type="protein sequence ID" value="GAI62263.1"/>
    <property type="molecule type" value="Genomic_DNA"/>
</dbReference>
<sequence>MGNFKWLAIFWCILRILWFLLVYFTLCIAWSVAKLLKRFKP</sequence>
<keyword evidence="1" id="KW-0472">Membrane</keyword>
<dbReference type="AlphaFoldDB" id="X1Q216"/>
<gene>
    <name evidence="2" type="ORF">S12H4_10278</name>
</gene>
<protein>
    <submittedName>
        <fullName evidence="2">Uncharacterized protein</fullName>
    </submittedName>
</protein>
<organism evidence="2">
    <name type="scientific">marine sediment metagenome</name>
    <dbReference type="NCBI Taxonomy" id="412755"/>
    <lineage>
        <taxon>unclassified sequences</taxon>
        <taxon>metagenomes</taxon>
        <taxon>ecological metagenomes</taxon>
    </lineage>
</organism>
<proteinExistence type="predicted"/>
<keyword evidence="1" id="KW-0812">Transmembrane</keyword>
<comment type="caution">
    <text evidence="2">The sequence shown here is derived from an EMBL/GenBank/DDBJ whole genome shotgun (WGS) entry which is preliminary data.</text>
</comment>
<evidence type="ECO:0000313" key="2">
    <source>
        <dbReference type="EMBL" id="GAI62263.1"/>
    </source>
</evidence>
<keyword evidence="1" id="KW-1133">Transmembrane helix</keyword>
<reference evidence="2" key="1">
    <citation type="journal article" date="2014" name="Front. Microbiol.">
        <title>High frequency of phylogenetically diverse reductive dehalogenase-homologous genes in deep subseafloor sedimentary metagenomes.</title>
        <authorList>
            <person name="Kawai M."/>
            <person name="Futagami T."/>
            <person name="Toyoda A."/>
            <person name="Takaki Y."/>
            <person name="Nishi S."/>
            <person name="Hori S."/>
            <person name="Arai W."/>
            <person name="Tsubouchi T."/>
            <person name="Morono Y."/>
            <person name="Uchiyama I."/>
            <person name="Ito T."/>
            <person name="Fujiyama A."/>
            <person name="Inagaki F."/>
            <person name="Takami H."/>
        </authorList>
    </citation>
    <scope>NUCLEOTIDE SEQUENCE</scope>
    <source>
        <strain evidence="2">Expedition CK06-06</strain>
    </source>
</reference>
<name>X1Q216_9ZZZZ</name>
<accession>X1Q216</accession>
<feature type="transmembrane region" description="Helical" evidence="1">
    <location>
        <begin position="6"/>
        <end position="33"/>
    </location>
</feature>